<evidence type="ECO:0000313" key="9">
    <source>
        <dbReference type="EMBL" id="KAF1761740.1"/>
    </source>
</evidence>
<dbReference type="CTD" id="9807343"/>
<dbReference type="KEGG" id="crq:GCK72_009996"/>
<dbReference type="Proteomes" id="UP000483820">
    <property type="component" value="Chromosome III"/>
</dbReference>
<organism evidence="9 10">
    <name type="scientific">Caenorhabditis remanei</name>
    <name type="common">Caenorhabditis vulgaris</name>
    <dbReference type="NCBI Taxonomy" id="31234"/>
    <lineage>
        <taxon>Eukaryota</taxon>
        <taxon>Metazoa</taxon>
        <taxon>Ecdysozoa</taxon>
        <taxon>Nematoda</taxon>
        <taxon>Chromadorea</taxon>
        <taxon>Rhabditida</taxon>
        <taxon>Rhabditina</taxon>
        <taxon>Rhabditomorpha</taxon>
        <taxon>Rhabditoidea</taxon>
        <taxon>Rhabditidae</taxon>
        <taxon>Peloderinae</taxon>
        <taxon>Caenorhabditis</taxon>
    </lineage>
</organism>
<evidence type="ECO:0000256" key="6">
    <source>
        <dbReference type="ARBA" id="ARBA00023136"/>
    </source>
</evidence>
<comment type="similarity">
    <text evidence="2">Belongs to the EMC7 family.</text>
</comment>
<keyword evidence="6 7" id="KW-0472">Membrane</keyword>
<feature type="domain" description="ER membrane protein complex subunit 7 beta-sandwich" evidence="8">
    <location>
        <begin position="63"/>
        <end position="173"/>
    </location>
</feature>
<comment type="subcellular location">
    <subcellularLocation>
        <location evidence="1">Membrane</location>
        <topology evidence="1">Single-pass membrane protein</topology>
    </subcellularLocation>
</comment>
<feature type="transmembrane region" description="Helical" evidence="7">
    <location>
        <begin position="165"/>
        <end position="184"/>
    </location>
</feature>
<dbReference type="PANTHER" id="PTHR13605">
    <property type="entry name" value="ER MEMBRANE PROTEIN COMPLEX SUBUNIT 7"/>
    <property type="match status" value="1"/>
</dbReference>
<evidence type="ECO:0000256" key="4">
    <source>
        <dbReference type="ARBA" id="ARBA00022729"/>
    </source>
</evidence>
<evidence type="ECO:0000259" key="8">
    <source>
        <dbReference type="Pfam" id="PF09430"/>
    </source>
</evidence>
<dbReference type="InterPro" id="IPR039163">
    <property type="entry name" value="EMC7"/>
</dbReference>
<dbReference type="RefSeq" id="XP_003105938.2">
    <property type="nucleotide sequence ID" value="XM_003105890.2"/>
</dbReference>
<dbReference type="InterPro" id="IPR019008">
    <property type="entry name" value="Beta_sandwich_EMC7"/>
</dbReference>
<sequence>MDTSTLLINLSHHIIDMWPFKSIFLLSSLALLSSATEEVSRTEQTSTLFSVEGELALPASRNCAKWSAGARVHLNHGQYIGFVRQDCTFRVDFVPSGTYIVQIENTDFVFEPIRVDITSKGKMRARKLTILQPNNVNTLPYPLRLSARGPARYFRKREEWRITDMLFSPMVLMLVVPLVVMLILPKMTANDPELKREMENMQMPKVDMPDVGEMMANFFGGPAPAKKKAVTAGSGQRRK</sequence>
<keyword evidence="5 7" id="KW-1133">Transmembrane helix</keyword>
<evidence type="ECO:0000256" key="7">
    <source>
        <dbReference type="SAM" id="Phobius"/>
    </source>
</evidence>
<keyword evidence="4" id="KW-0732">Signal</keyword>
<dbReference type="GeneID" id="9807343"/>
<dbReference type="EMBL" id="WUAV01000003">
    <property type="protein sequence ID" value="KAF1761740.1"/>
    <property type="molecule type" value="Genomic_DNA"/>
</dbReference>
<protein>
    <recommendedName>
        <fullName evidence="8">ER membrane protein complex subunit 7 beta-sandwich domain-containing protein</fullName>
    </recommendedName>
</protein>
<dbReference type="GO" id="GO:0072546">
    <property type="term" value="C:EMC complex"/>
    <property type="evidence" value="ECO:0007669"/>
    <property type="project" value="TreeGrafter"/>
</dbReference>
<evidence type="ECO:0000256" key="3">
    <source>
        <dbReference type="ARBA" id="ARBA00022692"/>
    </source>
</evidence>
<keyword evidence="3 7" id="KW-0812">Transmembrane</keyword>
<evidence type="ECO:0000313" key="10">
    <source>
        <dbReference type="Proteomes" id="UP000483820"/>
    </source>
</evidence>
<proteinExistence type="inferred from homology"/>
<evidence type="ECO:0000256" key="1">
    <source>
        <dbReference type="ARBA" id="ARBA00004167"/>
    </source>
</evidence>
<accession>A0A6A5H1Q7</accession>
<dbReference type="PANTHER" id="PTHR13605:SF4">
    <property type="entry name" value="ER MEMBRANE PROTEIN COMPLEX SUBUNIT 7"/>
    <property type="match status" value="1"/>
</dbReference>
<dbReference type="AlphaFoldDB" id="A0A6A5H1Q7"/>
<reference evidence="9 10" key="1">
    <citation type="submission" date="2019-12" db="EMBL/GenBank/DDBJ databases">
        <title>Chromosome-level assembly of the Caenorhabditis remanei genome.</title>
        <authorList>
            <person name="Teterina A.A."/>
            <person name="Willis J.H."/>
            <person name="Phillips P.C."/>
        </authorList>
    </citation>
    <scope>NUCLEOTIDE SEQUENCE [LARGE SCALE GENOMIC DNA]</scope>
    <source>
        <strain evidence="9 10">PX506</strain>
        <tissue evidence="9">Whole organism</tissue>
    </source>
</reference>
<evidence type="ECO:0000256" key="2">
    <source>
        <dbReference type="ARBA" id="ARBA00008880"/>
    </source>
</evidence>
<comment type="caution">
    <text evidence="9">The sequence shown here is derived from an EMBL/GenBank/DDBJ whole genome shotgun (WGS) entry which is preliminary data.</text>
</comment>
<gene>
    <name evidence="9" type="ORF">GCK72_009996</name>
</gene>
<evidence type="ECO:0000256" key="5">
    <source>
        <dbReference type="ARBA" id="ARBA00022989"/>
    </source>
</evidence>
<dbReference type="Pfam" id="PF09430">
    <property type="entry name" value="EMC7_beta-sandw"/>
    <property type="match status" value="1"/>
</dbReference>
<name>A0A6A5H1Q7_CAERE</name>